<feature type="region of interest" description="Disordered" evidence="1">
    <location>
        <begin position="100"/>
        <end position="126"/>
    </location>
</feature>
<proteinExistence type="predicted"/>
<dbReference type="Proteomes" id="UP001499954">
    <property type="component" value="Unassembled WGS sequence"/>
</dbReference>
<sequence>MTDAATARTRPTSPAARGASDARRAPADPASPFFRAGGRLRFTAREVVVSAVSRPVDEYVRVTFSGADLADFESNGPTDHVRVFFPDPATGELVAPVAAGPGEDGIVRPDGPVVSRDFTPLAPRTDTATGARSFDLDFLLHDDPGPAASWGAAAKVGDRLVVVGPRGSKAAPQNAARVLCVVDGTSLPAAGRWLAEVPATTAVEVVFDDSAAEAEGDLVWVRTYLRGASGREASVRSSSGDLADEVLRLGVDAGTFVFAAGEASRLVGLRRLLKAELRLPRDQYALSGYWKRGTVGFDHHAPIDPDDLED</sequence>
<comment type="caution">
    <text evidence="3">The sequence shown here is derived from an EMBL/GenBank/DDBJ whole genome shotgun (WGS) entry which is preliminary data.</text>
</comment>
<name>A0ABN2Q0Q0_9MICO</name>
<organism evidence="3 4">
    <name type="scientific">Agromyces allii</name>
    <dbReference type="NCBI Taxonomy" id="393607"/>
    <lineage>
        <taxon>Bacteria</taxon>
        <taxon>Bacillati</taxon>
        <taxon>Actinomycetota</taxon>
        <taxon>Actinomycetes</taxon>
        <taxon>Micrococcales</taxon>
        <taxon>Microbacteriaceae</taxon>
        <taxon>Agromyces</taxon>
    </lineage>
</organism>
<dbReference type="SUPFAM" id="SSF63380">
    <property type="entry name" value="Riboflavin synthase domain-like"/>
    <property type="match status" value="1"/>
</dbReference>
<dbReference type="EMBL" id="BAAAMK010000001">
    <property type="protein sequence ID" value="GAA1940149.1"/>
    <property type="molecule type" value="Genomic_DNA"/>
</dbReference>
<keyword evidence="4" id="KW-1185">Reference proteome</keyword>
<dbReference type="InterPro" id="IPR007037">
    <property type="entry name" value="SIP_rossman_dom"/>
</dbReference>
<evidence type="ECO:0000259" key="2">
    <source>
        <dbReference type="PROSITE" id="PS51384"/>
    </source>
</evidence>
<evidence type="ECO:0000256" key="1">
    <source>
        <dbReference type="SAM" id="MobiDB-lite"/>
    </source>
</evidence>
<dbReference type="Pfam" id="PF04954">
    <property type="entry name" value="SIP"/>
    <property type="match status" value="1"/>
</dbReference>
<feature type="compositionally biased region" description="Low complexity" evidence="1">
    <location>
        <begin position="1"/>
        <end position="19"/>
    </location>
</feature>
<evidence type="ECO:0000313" key="3">
    <source>
        <dbReference type="EMBL" id="GAA1940149.1"/>
    </source>
</evidence>
<dbReference type="PANTHER" id="PTHR30157">
    <property type="entry name" value="FERRIC REDUCTASE, NADPH-DEPENDENT"/>
    <property type="match status" value="1"/>
</dbReference>
<dbReference type="PANTHER" id="PTHR30157:SF0">
    <property type="entry name" value="NADPH-DEPENDENT FERRIC-CHELATE REDUCTASE"/>
    <property type="match status" value="1"/>
</dbReference>
<feature type="region of interest" description="Disordered" evidence="1">
    <location>
        <begin position="1"/>
        <end position="30"/>
    </location>
</feature>
<accession>A0ABN2Q0Q0</accession>
<evidence type="ECO:0000313" key="4">
    <source>
        <dbReference type="Proteomes" id="UP001499954"/>
    </source>
</evidence>
<dbReference type="Gene3D" id="3.40.50.80">
    <property type="entry name" value="Nucleotide-binding domain of ferredoxin-NADP reductase (FNR) module"/>
    <property type="match status" value="1"/>
</dbReference>
<dbReference type="InterPro" id="IPR017938">
    <property type="entry name" value="Riboflavin_synthase-like_b-brl"/>
</dbReference>
<gene>
    <name evidence="3" type="ORF">GCM10009717_03120</name>
</gene>
<reference evidence="3 4" key="1">
    <citation type="journal article" date="2019" name="Int. J. Syst. Evol. Microbiol.">
        <title>The Global Catalogue of Microorganisms (GCM) 10K type strain sequencing project: providing services to taxonomists for standard genome sequencing and annotation.</title>
        <authorList>
            <consortium name="The Broad Institute Genomics Platform"/>
            <consortium name="The Broad Institute Genome Sequencing Center for Infectious Disease"/>
            <person name="Wu L."/>
            <person name="Ma J."/>
        </authorList>
    </citation>
    <scope>NUCLEOTIDE SEQUENCE [LARGE SCALE GENOMIC DNA]</scope>
    <source>
        <strain evidence="3 4">JCM 13584</strain>
    </source>
</reference>
<dbReference type="InterPro" id="IPR039374">
    <property type="entry name" value="SIP_fam"/>
</dbReference>
<protein>
    <submittedName>
        <fullName evidence="3">Siderophore-interacting protein</fullName>
    </submittedName>
</protein>
<dbReference type="InterPro" id="IPR039261">
    <property type="entry name" value="FNR_nucleotide-bd"/>
</dbReference>
<dbReference type="InterPro" id="IPR017927">
    <property type="entry name" value="FAD-bd_FR_type"/>
</dbReference>
<dbReference type="Gene3D" id="2.40.30.10">
    <property type="entry name" value="Translation factors"/>
    <property type="match status" value="1"/>
</dbReference>
<dbReference type="Pfam" id="PF08021">
    <property type="entry name" value="FAD_binding_9"/>
    <property type="match status" value="1"/>
</dbReference>
<feature type="domain" description="FAD-binding FR-type" evidence="2">
    <location>
        <begin position="39"/>
        <end position="172"/>
    </location>
</feature>
<dbReference type="CDD" id="cd06193">
    <property type="entry name" value="siderophore_interacting"/>
    <property type="match status" value="1"/>
</dbReference>
<dbReference type="InterPro" id="IPR013113">
    <property type="entry name" value="SIP_FAD-bd"/>
</dbReference>
<dbReference type="PROSITE" id="PS51384">
    <property type="entry name" value="FAD_FR"/>
    <property type="match status" value="1"/>
</dbReference>